<reference evidence="1" key="1">
    <citation type="submission" date="2015-10" db="EMBL/GenBank/DDBJ databases">
        <authorList>
            <person name="Gilbert D.G."/>
        </authorList>
    </citation>
    <scope>NUCLEOTIDE SEQUENCE</scope>
    <source>
        <strain evidence="1">Phyl III-seqv23</strain>
    </source>
</reference>
<dbReference type="Gene3D" id="1.10.10.1400">
    <property type="entry name" value="Terminase, small subunit, N-terminal DNA-binding domain, HTH motif"/>
    <property type="match status" value="1"/>
</dbReference>
<gene>
    <name evidence="1" type="ORF">PSS4_v1_1560078</name>
</gene>
<organism evidence="1">
    <name type="scientific">Ralstonia solanacearum</name>
    <name type="common">Pseudomonas solanacearum</name>
    <dbReference type="NCBI Taxonomy" id="305"/>
    <lineage>
        <taxon>Bacteria</taxon>
        <taxon>Pseudomonadati</taxon>
        <taxon>Pseudomonadota</taxon>
        <taxon>Betaproteobacteria</taxon>
        <taxon>Burkholderiales</taxon>
        <taxon>Burkholderiaceae</taxon>
        <taxon>Ralstonia</taxon>
        <taxon>Ralstonia solanacearum species complex</taxon>
    </lineage>
</organism>
<dbReference type="AlphaFoldDB" id="A0A0S4UE96"/>
<evidence type="ECO:0008006" key="2">
    <source>
        <dbReference type="Google" id="ProtNLM"/>
    </source>
</evidence>
<dbReference type="Pfam" id="PF03592">
    <property type="entry name" value="Terminase_2"/>
    <property type="match status" value="1"/>
</dbReference>
<dbReference type="GO" id="GO:0051276">
    <property type="term" value="P:chromosome organization"/>
    <property type="evidence" value="ECO:0007669"/>
    <property type="project" value="InterPro"/>
</dbReference>
<accession>A0A0S4UE96</accession>
<proteinExistence type="predicted"/>
<name>A0A0S4UE96_RALSL</name>
<dbReference type="InterPro" id="IPR038713">
    <property type="entry name" value="Terminase_Gp1_N_sf"/>
</dbReference>
<evidence type="ECO:0000313" key="1">
    <source>
        <dbReference type="EMBL" id="CUV20557.1"/>
    </source>
</evidence>
<dbReference type="InterPro" id="IPR005335">
    <property type="entry name" value="Terminase_ssu"/>
</dbReference>
<protein>
    <recommendedName>
        <fullName evidence="2">Terminase small subunit</fullName>
    </recommendedName>
</protein>
<sequence length="171" mass="17939">MKEKLTPRQAAFVKTYLATGGANATQAAIAAGYSVKTGKGGAAVAASRMLRMPHILAAIKEETERRLRAGVALAAVTLEELAKSAQSESVRLQAAQSLLDRGGMQLATITQHNVTIEDKRSDDELRARVAQLQRELGLSSKVLPAEIVPPKALPALAGAVSDIVIEATGDT</sequence>
<dbReference type="EMBL" id="LN899821">
    <property type="protein sequence ID" value="CUV20557.1"/>
    <property type="molecule type" value="Genomic_DNA"/>
</dbReference>